<dbReference type="PANTHER" id="PTHR46494:SF1">
    <property type="entry name" value="CORA FAMILY METAL ION TRANSPORTER (EUROFUNG)"/>
    <property type="match status" value="1"/>
</dbReference>
<feature type="region of interest" description="Disordered" evidence="8">
    <location>
        <begin position="63"/>
        <end position="88"/>
    </location>
</feature>
<evidence type="ECO:0000256" key="8">
    <source>
        <dbReference type="SAM" id="MobiDB-lite"/>
    </source>
</evidence>
<protein>
    <submittedName>
        <fullName evidence="11">Uncharacterized protein</fullName>
    </submittedName>
</protein>
<dbReference type="GO" id="GO:0015087">
    <property type="term" value="F:cobalt ion transmembrane transporter activity"/>
    <property type="evidence" value="ECO:0007669"/>
    <property type="project" value="TreeGrafter"/>
</dbReference>
<organism evidence="11 12">
    <name type="scientific">Didymodactylos carnosus</name>
    <dbReference type="NCBI Taxonomy" id="1234261"/>
    <lineage>
        <taxon>Eukaryota</taxon>
        <taxon>Metazoa</taxon>
        <taxon>Spiralia</taxon>
        <taxon>Gnathifera</taxon>
        <taxon>Rotifera</taxon>
        <taxon>Eurotatoria</taxon>
        <taxon>Bdelloidea</taxon>
        <taxon>Philodinida</taxon>
        <taxon>Philodinidae</taxon>
        <taxon>Didymodactylos</taxon>
    </lineage>
</organism>
<evidence type="ECO:0000313" key="10">
    <source>
        <dbReference type="EMBL" id="CAF0854525.1"/>
    </source>
</evidence>
<evidence type="ECO:0000313" key="11">
    <source>
        <dbReference type="EMBL" id="CAF3639712.1"/>
    </source>
</evidence>
<gene>
    <name evidence="10" type="ORF">OVA965_LOCUS7318</name>
    <name evidence="11" type="ORF">TMI583_LOCUS7315</name>
</gene>
<dbReference type="EMBL" id="CAJNOK010002313">
    <property type="protein sequence ID" value="CAF0854525.1"/>
    <property type="molecule type" value="Genomic_DNA"/>
</dbReference>
<dbReference type="Proteomes" id="UP000682733">
    <property type="component" value="Unassembled WGS sequence"/>
</dbReference>
<keyword evidence="7 9" id="KW-0472">Membrane</keyword>
<evidence type="ECO:0000256" key="9">
    <source>
        <dbReference type="SAM" id="Phobius"/>
    </source>
</evidence>
<dbReference type="InterPro" id="IPR002523">
    <property type="entry name" value="MgTranspt_CorA/ZnTranspt_ZntB"/>
</dbReference>
<evidence type="ECO:0000256" key="7">
    <source>
        <dbReference type="ARBA" id="ARBA00023136"/>
    </source>
</evidence>
<keyword evidence="5 9" id="KW-0812">Transmembrane</keyword>
<feature type="transmembrane region" description="Helical" evidence="9">
    <location>
        <begin position="484"/>
        <end position="509"/>
    </location>
</feature>
<dbReference type="AlphaFoldDB" id="A0A8S2HF80"/>
<proteinExistence type="inferred from homology"/>
<evidence type="ECO:0000313" key="12">
    <source>
        <dbReference type="Proteomes" id="UP000682733"/>
    </source>
</evidence>
<keyword evidence="6 9" id="KW-1133">Transmembrane helix</keyword>
<dbReference type="SUPFAM" id="SSF143865">
    <property type="entry name" value="CorA soluble domain-like"/>
    <property type="match status" value="1"/>
</dbReference>
<evidence type="ECO:0000256" key="4">
    <source>
        <dbReference type="ARBA" id="ARBA00022475"/>
    </source>
</evidence>
<comment type="similarity">
    <text evidence="2">Belongs to the CorA metal ion transporter (MIT) (TC 1.A.35) family.</text>
</comment>
<feature type="transmembrane region" description="Helical" evidence="9">
    <location>
        <begin position="521"/>
        <end position="539"/>
    </location>
</feature>
<sequence>MNLVNIAKHLLYLTQSEFDFKYSTPSDDEIYASQQLFKILKSFKDSYFNELYTYESLDFNDEYDKTTDEEDTTDEEESSDEEENITDYDDNQYSNIRNHFTLEEMEKIVEWVDQHPNCKLATIAHRFRKVKSMNYIPRFREYINKNGTRLEKLKNIKEFMWNEFYIKRTIEKEAIYDSDLKLFAIQKARELNWENFEADAHNWIESQSEIFNLHTLVQDDIQTINQRMKLDMFDDGIYLLMKTIYLLDDVTTETQQISFYLKENVLLTFYQRSTPHLFAAIKQRLAKKPPTPANKNGGSRGSMKTKKADYLFYCLINVIIENYMLVLDSILTQIDYIDKQLMFKNSSKLNADTLKYIFSLKHTMLHFKVQYSPLKDIIIKLIKTQEHLLKRQRPKHRSCAGRRHKRRITRPAQRDTFNLMIPTLCDCNEDTSYSVILNDYIYIYFKSLHDHAIQLDDTIDSYAEMLASLIDFYMILNGDYINSIVQILTMTSALFMPLTFLCSLCSMNYEYMPQIPFKFGYLSEVILMVCVAFVMLIVFKIKKLI</sequence>
<accession>A0A8S2HF80</accession>
<keyword evidence="4" id="KW-1003">Cell membrane</keyword>
<dbReference type="GO" id="GO:0000287">
    <property type="term" value="F:magnesium ion binding"/>
    <property type="evidence" value="ECO:0007669"/>
    <property type="project" value="TreeGrafter"/>
</dbReference>
<dbReference type="PANTHER" id="PTHR46494">
    <property type="entry name" value="CORA FAMILY METAL ION TRANSPORTER (EUROFUNG)"/>
    <property type="match status" value="1"/>
</dbReference>
<name>A0A8S2HF80_9BILA</name>
<dbReference type="Proteomes" id="UP000677228">
    <property type="component" value="Unassembled WGS sequence"/>
</dbReference>
<reference evidence="11" key="1">
    <citation type="submission" date="2021-02" db="EMBL/GenBank/DDBJ databases">
        <authorList>
            <person name="Nowell W R."/>
        </authorList>
    </citation>
    <scope>NUCLEOTIDE SEQUENCE</scope>
</reference>
<comment type="subcellular location">
    <subcellularLocation>
        <location evidence="1">Cell membrane</location>
        <topology evidence="1">Multi-pass membrane protein</topology>
    </subcellularLocation>
</comment>
<evidence type="ECO:0000256" key="3">
    <source>
        <dbReference type="ARBA" id="ARBA00022448"/>
    </source>
</evidence>
<dbReference type="Pfam" id="PF01544">
    <property type="entry name" value="CorA"/>
    <property type="match status" value="2"/>
</dbReference>
<dbReference type="SUPFAM" id="SSF144083">
    <property type="entry name" value="Magnesium transport protein CorA, transmembrane region"/>
    <property type="match status" value="1"/>
</dbReference>
<keyword evidence="3" id="KW-0813">Transport</keyword>
<dbReference type="GO" id="GO:0005886">
    <property type="term" value="C:plasma membrane"/>
    <property type="evidence" value="ECO:0007669"/>
    <property type="project" value="UniProtKB-SubCell"/>
</dbReference>
<dbReference type="GO" id="GO:0050897">
    <property type="term" value="F:cobalt ion binding"/>
    <property type="evidence" value="ECO:0007669"/>
    <property type="project" value="TreeGrafter"/>
</dbReference>
<dbReference type="Gene3D" id="1.20.58.340">
    <property type="entry name" value="Magnesium transport protein CorA, transmembrane region"/>
    <property type="match status" value="2"/>
</dbReference>
<dbReference type="Gene3D" id="3.30.460.20">
    <property type="entry name" value="CorA soluble domain-like"/>
    <property type="match status" value="1"/>
</dbReference>
<dbReference type="EMBL" id="CAJOBA010002314">
    <property type="protein sequence ID" value="CAF3639712.1"/>
    <property type="molecule type" value="Genomic_DNA"/>
</dbReference>
<evidence type="ECO:0000256" key="5">
    <source>
        <dbReference type="ARBA" id="ARBA00022692"/>
    </source>
</evidence>
<evidence type="ECO:0000256" key="2">
    <source>
        <dbReference type="ARBA" id="ARBA00009765"/>
    </source>
</evidence>
<evidence type="ECO:0000256" key="6">
    <source>
        <dbReference type="ARBA" id="ARBA00022989"/>
    </source>
</evidence>
<dbReference type="InterPro" id="IPR045863">
    <property type="entry name" value="CorA_TM1_TM2"/>
</dbReference>
<evidence type="ECO:0000256" key="1">
    <source>
        <dbReference type="ARBA" id="ARBA00004651"/>
    </source>
</evidence>
<comment type="caution">
    <text evidence="11">The sequence shown here is derived from an EMBL/GenBank/DDBJ whole genome shotgun (WGS) entry which is preliminary data.</text>
</comment>
<dbReference type="GO" id="GO:0015095">
    <property type="term" value="F:magnesium ion transmembrane transporter activity"/>
    <property type="evidence" value="ECO:0007669"/>
    <property type="project" value="TreeGrafter"/>
</dbReference>
<feature type="compositionally biased region" description="Acidic residues" evidence="8">
    <location>
        <begin position="67"/>
        <end position="88"/>
    </location>
</feature>
<dbReference type="InterPro" id="IPR045861">
    <property type="entry name" value="CorA_cytoplasmic_dom"/>
</dbReference>